<evidence type="ECO:0000313" key="5">
    <source>
        <dbReference type="Proteomes" id="UP001158576"/>
    </source>
</evidence>
<protein>
    <submittedName>
        <fullName evidence="4">Oidioi.mRNA.OKI2018_I69.PAR.g12021.t1.cds</fullName>
    </submittedName>
</protein>
<dbReference type="SMART" id="SM00324">
    <property type="entry name" value="RhoGAP"/>
    <property type="match status" value="1"/>
</dbReference>
<dbReference type="Proteomes" id="UP001158576">
    <property type="component" value="Chromosome PAR"/>
</dbReference>
<dbReference type="PANTHER" id="PTHR14963">
    <property type="entry name" value="RHO GTPASE ACTIVATING PROTEIN 18,19-RELATED"/>
    <property type="match status" value="1"/>
</dbReference>
<feature type="compositionally biased region" description="Basic and acidic residues" evidence="2">
    <location>
        <begin position="570"/>
        <end position="593"/>
    </location>
</feature>
<dbReference type="PANTHER" id="PTHR14963:SF7">
    <property type="entry name" value="RHO GTPASE-ACTIVATING PROTEIN 19"/>
    <property type="match status" value="1"/>
</dbReference>
<dbReference type="Gene3D" id="1.10.555.10">
    <property type="entry name" value="Rho GTPase activation protein"/>
    <property type="match status" value="1"/>
</dbReference>
<feature type="compositionally biased region" description="Basic and acidic residues" evidence="2">
    <location>
        <begin position="443"/>
        <end position="456"/>
    </location>
</feature>
<feature type="compositionally biased region" description="Acidic residues" evidence="2">
    <location>
        <begin position="430"/>
        <end position="441"/>
    </location>
</feature>
<evidence type="ECO:0000313" key="4">
    <source>
        <dbReference type="EMBL" id="CAG5088949.1"/>
    </source>
</evidence>
<keyword evidence="1" id="KW-0343">GTPase activation</keyword>
<feature type="region of interest" description="Disordered" evidence="2">
    <location>
        <begin position="359"/>
        <end position="378"/>
    </location>
</feature>
<feature type="region of interest" description="Disordered" evidence="2">
    <location>
        <begin position="425"/>
        <end position="622"/>
    </location>
</feature>
<feature type="compositionally biased region" description="Basic and acidic residues" evidence="2">
    <location>
        <begin position="543"/>
        <end position="553"/>
    </location>
</feature>
<sequence>MDDYNGVDRLLFFEQYLKRLRSEKEDFFKETLERLLSTTLELPFVEECRKLYIKERKPKKSGKCFGAPLNMYQFERLDPLIQTIRIDIHKEGLFRKPGATARKKELRRILDSGEKPPTEINVNDACDLIKIFFRELPQNVFPEEHFATHISISDMNHADGTEDKRRRIQTLQALYLCLPDVNRIAIRILLQLLHSTARRQEENKMSASSLATIFLPALLPQVVEHGSSAGITKLSHHITFMIRHARKIIMPPIEIVNLVQKFYPDCLKNMPPAPPASGKSRPGAKKTLSTRLKDSIVNFVSPKKGRRAPIRDANSISHTLLFRSGSADWTSSPKALDRQCRSKSEKILNRKSIFGSRSDIADSDELPSTSTTANSEYSKFREMHSKETASMGSMASLLSSAASNDIFDEAKADCISRASIDYAEKSQDELLSEEPTEEPQMNEESKISEESTEDYHSASVDEILDEDNPDESSEHSPSVTNPQIPSSTSGSLISKKPSASSLSQYEESTTKSSMKECLDESTLEAPDIRITSIADLVRMRQQHKAESSSRRVLEPVSENSPSRYSPKPSMKRESPTHPNVQREQKLQKTEEKTTVTLPRPIVRARNSPGLSSYRRDLRRNSSTRMGPLAAMSIRQVKKETIL</sequence>
<feature type="compositionally biased region" description="Polar residues" evidence="2">
    <location>
        <begin position="366"/>
        <end position="377"/>
    </location>
</feature>
<dbReference type="SUPFAM" id="SSF48350">
    <property type="entry name" value="GTPase activation domain, GAP"/>
    <property type="match status" value="1"/>
</dbReference>
<dbReference type="InterPro" id="IPR008936">
    <property type="entry name" value="Rho_GTPase_activation_prot"/>
</dbReference>
<name>A0ABN7RYY7_OIKDI</name>
<evidence type="ECO:0000256" key="1">
    <source>
        <dbReference type="ARBA" id="ARBA00022468"/>
    </source>
</evidence>
<feature type="domain" description="Rho-GAP" evidence="3">
    <location>
        <begin position="67"/>
        <end position="249"/>
    </location>
</feature>
<dbReference type="PROSITE" id="PS50238">
    <property type="entry name" value="RHOGAP"/>
    <property type="match status" value="1"/>
</dbReference>
<organism evidence="4 5">
    <name type="scientific">Oikopleura dioica</name>
    <name type="common">Tunicate</name>
    <dbReference type="NCBI Taxonomy" id="34765"/>
    <lineage>
        <taxon>Eukaryota</taxon>
        <taxon>Metazoa</taxon>
        <taxon>Chordata</taxon>
        <taxon>Tunicata</taxon>
        <taxon>Appendicularia</taxon>
        <taxon>Copelata</taxon>
        <taxon>Oikopleuridae</taxon>
        <taxon>Oikopleura</taxon>
    </lineage>
</organism>
<feature type="compositionally biased region" description="Polar residues" evidence="2">
    <location>
        <begin position="475"/>
        <end position="512"/>
    </location>
</feature>
<evidence type="ECO:0000256" key="2">
    <source>
        <dbReference type="SAM" id="MobiDB-lite"/>
    </source>
</evidence>
<accession>A0ABN7RYY7</accession>
<proteinExistence type="predicted"/>
<dbReference type="InterPro" id="IPR000198">
    <property type="entry name" value="RhoGAP_dom"/>
</dbReference>
<reference evidence="4 5" key="1">
    <citation type="submission" date="2021-04" db="EMBL/GenBank/DDBJ databases">
        <authorList>
            <person name="Bliznina A."/>
        </authorList>
    </citation>
    <scope>NUCLEOTIDE SEQUENCE [LARGE SCALE GENOMIC DNA]</scope>
</reference>
<gene>
    <name evidence="4" type="ORF">OKIOD_LOCUS3579</name>
</gene>
<feature type="compositionally biased region" description="Acidic residues" evidence="2">
    <location>
        <begin position="462"/>
        <end position="471"/>
    </location>
</feature>
<evidence type="ECO:0000259" key="3">
    <source>
        <dbReference type="PROSITE" id="PS50238"/>
    </source>
</evidence>
<dbReference type="EMBL" id="OU015568">
    <property type="protein sequence ID" value="CAG5088949.1"/>
    <property type="molecule type" value="Genomic_DNA"/>
</dbReference>
<dbReference type="Pfam" id="PF00620">
    <property type="entry name" value="RhoGAP"/>
    <property type="match status" value="1"/>
</dbReference>
<keyword evidence="5" id="KW-1185">Reference proteome</keyword>